<sequence>MKRHDGLRQCLFWCAFLLYLVATTLQFTMATEVGMVGKILTLARYLSFGLAGLKILWDWALLGLKKEGPWSLTRGAVGCALKYILLAGIVLLAVVTSKDTLPLFVLVLLLASKGVEVDDIFGIALPVQVLVLAFVFFLTLDGTLPDLTYLREDATVRHSLGFTYPTVVMTYFFFILVWAMWRCRKGISVGSGVALLTVTVGLYYLTDARNGFLLSCVVILVEMVLGQRSRWEGLARRLSEQRWCRVLCRVVRFGYEYCAVLLCVLLAGLCWLYPAQPAAMLNRLLSDRIRLTAQAAANYGIHLLGNSIQWVGYGGDVDWATIGERYNFVDCSYSLTLFNYGVIFSALVLVGLVLLGKRLYKQGNWNHCFLYLMVLGCCFIEPRLLEVHLNLVLFAAAPILYTCPKWLEGRK</sequence>
<keyword evidence="1" id="KW-1133">Transmembrane helix</keyword>
<evidence type="ECO:0000313" key="2">
    <source>
        <dbReference type="EMBL" id="HIQ60670.1"/>
    </source>
</evidence>
<reference evidence="2" key="2">
    <citation type="journal article" date="2021" name="PeerJ">
        <title>Extensive microbial diversity within the chicken gut microbiome revealed by metagenomics and culture.</title>
        <authorList>
            <person name="Gilroy R."/>
            <person name="Ravi A."/>
            <person name="Getino M."/>
            <person name="Pursley I."/>
            <person name="Horton D.L."/>
            <person name="Alikhan N.F."/>
            <person name="Baker D."/>
            <person name="Gharbi K."/>
            <person name="Hall N."/>
            <person name="Watson M."/>
            <person name="Adriaenssens E.M."/>
            <person name="Foster-Nyarko E."/>
            <person name="Jarju S."/>
            <person name="Secka A."/>
            <person name="Antonio M."/>
            <person name="Oren A."/>
            <person name="Chaudhuri R.R."/>
            <person name="La Ragione R."/>
            <person name="Hildebrand F."/>
            <person name="Pallen M.J."/>
        </authorList>
    </citation>
    <scope>NUCLEOTIDE SEQUENCE</scope>
    <source>
        <strain evidence="2">ChiGjej2B2-12916</strain>
    </source>
</reference>
<gene>
    <name evidence="2" type="ORF">IAD31_03620</name>
</gene>
<feature type="transmembrane region" description="Helical" evidence="1">
    <location>
        <begin position="337"/>
        <end position="356"/>
    </location>
</feature>
<feature type="transmembrane region" description="Helical" evidence="1">
    <location>
        <begin position="250"/>
        <end position="274"/>
    </location>
</feature>
<feature type="transmembrane region" description="Helical" evidence="1">
    <location>
        <begin position="46"/>
        <end position="64"/>
    </location>
</feature>
<dbReference type="Proteomes" id="UP000886879">
    <property type="component" value="Unassembled WGS sequence"/>
</dbReference>
<keyword evidence="1" id="KW-0472">Membrane</keyword>
<feature type="transmembrane region" description="Helical" evidence="1">
    <location>
        <begin position="368"/>
        <end position="385"/>
    </location>
</feature>
<accession>A0A9D0YRY1</accession>
<dbReference type="EMBL" id="DVFO01000034">
    <property type="protein sequence ID" value="HIQ60670.1"/>
    <property type="molecule type" value="Genomic_DNA"/>
</dbReference>
<feature type="transmembrane region" description="Helical" evidence="1">
    <location>
        <begin position="76"/>
        <end position="94"/>
    </location>
</feature>
<name>A0A9D0YRY1_9FIRM</name>
<keyword evidence="1" id="KW-0812">Transmembrane</keyword>
<evidence type="ECO:0000256" key="1">
    <source>
        <dbReference type="SAM" id="Phobius"/>
    </source>
</evidence>
<protein>
    <submittedName>
        <fullName evidence="2">Uncharacterized protein</fullName>
    </submittedName>
</protein>
<feature type="transmembrane region" description="Helical" evidence="1">
    <location>
        <begin position="160"/>
        <end position="179"/>
    </location>
</feature>
<feature type="transmembrane region" description="Helical" evidence="1">
    <location>
        <begin position="120"/>
        <end position="140"/>
    </location>
</feature>
<evidence type="ECO:0000313" key="3">
    <source>
        <dbReference type="Proteomes" id="UP000886879"/>
    </source>
</evidence>
<dbReference type="AlphaFoldDB" id="A0A9D0YRY1"/>
<reference evidence="2" key="1">
    <citation type="submission" date="2020-10" db="EMBL/GenBank/DDBJ databases">
        <authorList>
            <person name="Gilroy R."/>
        </authorList>
    </citation>
    <scope>NUCLEOTIDE SEQUENCE</scope>
    <source>
        <strain evidence="2">ChiGjej2B2-12916</strain>
    </source>
</reference>
<proteinExistence type="predicted"/>
<organism evidence="2 3">
    <name type="scientific">Candidatus Enterenecus faecium</name>
    <dbReference type="NCBI Taxonomy" id="2840780"/>
    <lineage>
        <taxon>Bacteria</taxon>
        <taxon>Bacillati</taxon>
        <taxon>Bacillota</taxon>
        <taxon>Clostridia</taxon>
        <taxon>Eubacteriales</taxon>
        <taxon>Candidatus Enterenecus</taxon>
    </lineage>
</organism>
<comment type="caution">
    <text evidence="2">The sequence shown here is derived from an EMBL/GenBank/DDBJ whole genome shotgun (WGS) entry which is preliminary data.</text>
</comment>
<feature type="transmembrane region" description="Helical" evidence="1">
    <location>
        <begin position="186"/>
        <end position="205"/>
    </location>
</feature>